<gene>
    <name evidence="10" type="ORF">HMPREF3185_00889</name>
</gene>
<organism evidence="10 11">
    <name type="scientific">Porphyromonas somerae</name>
    <dbReference type="NCBI Taxonomy" id="322095"/>
    <lineage>
        <taxon>Bacteria</taxon>
        <taxon>Pseudomonadati</taxon>
        <taxon>Bacteroidota</taxon>
        <taxon>Bacteroidia</taxon>
        <taxon>Bacteroidales</taxon>
        <taxon>Porphyromonadaceae</taxon>
        <taxon>Porphyromonas</taxon>
    </lineage>
</organism>
<keyword evidence="5" id="KW-0788">Thiol protease</keyword>
<accession>A0A134B9G7</accession>
<dbReference type="Gene3D" id="3.90.70.50">
    <property type="entry name" value="Peptidase C10, streptopain"/>
    <property type="match status" value="1"/>
</dbReference>
<feature type="active site" description="Proton acceptor" evidence="6">
    <location>
        <position position="323"/>
    </location>
</feature>
<protein>
    <submittedName>
        <fullName evidence="10">Peptidase C10 family protein</fullName>
    </submittedName>
</protein>
<evidence type="ECO:0000256" key="6">
    <source>
        <dbReference type="PIRSR" id="PIRSR600200-1"/>
    </source>
</evidence>
<feature type="region of interest" description="Disordered" evidence="7">
    <location>
        <begin position="799"/>
        <end position="877"/>
    </location>
</feature>
<evidence type="ECO:0000256" key="3">
    <source>
        <dbReference type="ARBA" id="ARBA00022729"/>
    </source>
</evidence>
<dbReference type="STRING" id="322095.HMPREF3185_00889"/>
<dbReference type="AlphaFoldDB" id="A0A134B9G7"/>
<keyword evidence="3 8" id="KW-0732">Signal</keyword>
<evidence type="ECO:0000313" key="10">
    <source>
        <dbReference type="EMBL" id="KXB76598.1"/>
    </source>
</evidence>
<dbReference type="InterPro" id="IPR025896">
    <property type="entry name" value="Spi_Prtas-inh"/>
</dbReference>
<name>A0A134B9G7_9PORP</name>
<keyword evidence="11" id="KW-1185">Reference proteome</keyword>
<dbReference type="InterPro" id="IPR038765">
    <property type="entry name" value="Papain-like_cys_pep_sf"/>
</dbReference>
<feature type="domain" description="Spi protease inhibitor" evidence="9">
    <location>
        <begin position="23"/>
        <end position="110"/>
    </location>
</feature>
<evidence type="ECO:0000256" key="2">
    <source>
        <dbReference type="ARBA" id="ARBA00022670"/>
    </source>
</evidence>
<evidence type="ECO:0000259" key="9">
    <source>
        <dbReference type="Pfam" id="PF13734"/>
    </source>
</evidence>
<dbReference type="PATRIC" id="fig|322095.3.peg.878"/>
<feature type="active site" description="Nucleophile" evidence="6">
    <location>
        <position position="169"/>
    </location>
</feature>
<dbReference type="EMBL" id="LSDK01000059">
    <property type="protein sequence ID" value="KXB76598.1"/>
    <property type="molecule type" value="Genomic_DNA"/>
</dbReference>
<dbReference type="NCBIfam" id="TIGR04183">
    <property type="entry name" value="Por_Secre_tail"/>
    <property type="match status" value="1"/>
</dbReference>
<dbReference type="Proteomes" id="UP000070224">
    <property type="component" value="Unassembled WGS sequence"/>
</dbReference>
<dbReference type="InterPro" id="IPR026444">
    <property type="entry name" value="Secre_tail"/>
</dbReference>
<sequence>MHRPLRFLTLLLSLTALSESALAKPIDQATASQLARQVLRVGKTSARSLQHLQLTERPTYYIYNVGGGGGFALIAKDDTGGAIIGYSDRGSFDLERMPQELRALFSTLDQPQPIAPGKSEARAFAYPPKHGKVIAPLVSSRWGQGHPYSLGTPTYTDSDGDQQHMYAGCVAVAMAQVMYYHQWPAQGTGSKTHNQLGYRDFSTSHYRWSDMRPVYGNNERYIGSGNNRRVRPDDDPIFTSVAQLMSDLGVAVSMGYTQYASSTSSEQAAAALSTYFSYDATPALSASVLGMSTIERLLKEELEEGFPIYVSGMNRSGGKLYGHAWVVDGVDADGLFHMNFGWDGQSDGYYSLRRIAPGQAGNEFAGRKVDFSQGIQIILARPKRTGTAPLSDEVKGMGSGLASHYSAFLRLHGAGGMKRARKKSIDVDLAGFINKGLPFKGDYGYGLYDSEGHLLRIYPSKYHSAGGFTKVKLYGQMVDGQYISEEMAETDRLAIEGLAAGIYALRPMSSRLQEDGSWTPWQLILDAPTLGLRLTDSEVEVIEEDGFDRGFQIMEPLQQPALYPGDEVRLPLVIKHLAATSRDTQLVLRLYDEAGKLVEGFQEAAPLELEFTPMETRLVHLPLTLPAGIQAGRYRLSLEVKHGDGSSTYPTQRYQLREETYLTVSALITGRVQAVGALITDAAGQELKSYPVDLTTGSSPYLAVSVKTPSSNTSLGTIRLYLEDPTTGSRTLCATRTLTHSSFYTMTNIVKSDALTQQLLGNLITGRAYRVVVEVTQGETVYSAWAPNEPAVYVTFITGRSPETPPATEVRPAEPATEEQPEPEPAPTPTPTPQPQPTPQPTPKPTPQPTPVPVPEPKPEPKPTPAPAPKDEEHQEGQLRYFPSESRVEVFGKQLLHLEVFDLTGKCLILQTLTGTTQANLSLSSLPRGLYLVRVLDGTSYSTHRIAR</sequence>
<keyword evidence="2" id="KW-0645">Protease</keyword>
<reference evidence="11" key="1">
    <citation type="submission" date="2016-01" db="EMBL/GenBank/DDBJ databases">
        <authorList>
            <person name="Mitreva M."/>
            <person name="Pepin K.H."/>
            <person name="Mihindukulasuriya K.A."/>
            <person name="Fulton R."/>
            <person name="Fronick C."/>
            <person name="O'Laughlin M."/>
            <person name="Miner T."/>
            <person name="Herter B."/>
            <person name="Rosa B.A."/>
            <person name="Cordes M."/>
            <person name="Tomlinson C."/>
            <person name="Wollam A."/>
            <person name="Palsikar V.B."/>
            <person name="Mardis E.R."/>
            <person name="Wilson R.K."/>
        </authorList>
    </citation>
    <scope>NUCLEOTIDE SEQUENCE [LARGE SCALE GENOMIC DNA]</scope>
    <source>
        <strain evidence="11">KA00683</strain>
    </source>
</reference>
<dbReference type="PANTHER" id="PTHR48148">
    <property type="entry name" value="KERATINOCYTE PROLINE-RICH PROTEIN"/>
    <property type="match status" value="1"/>
</dbReference>
<evidence type="ECO:0000256" key="4">
    <source>
        <dbReference type="ARBA" id="ARBA00022801"/>
    </source>
</evidence>
<dbReference type="PANTHER" id="PTHR48148:SF3">
    <property type="entry name" value="KERATINOCYTE PROLINE-RICH PROTEIN"/>
    <property type="match status" value="1"/>
</dbReference>
<dbReference type="OrthoDB" id="2235251at2"/>
<dbReference type="InterPro" id="IPR044934">
    <property type="entry name" value="Streptopain_sf"/>
</dbReference>
<evidence type="ECO:0000256" key="5">
    <source>
        <dbReference type="ARBA" id="ARBA00022807"/>
    </source>
</evidence>
<dbReference type="GO" id="GO:0008234">
    <property type="term" value="F:cysteine-type peptidase activity"/>
    <property type="evidence" value="ECO:0007669"/>
    <property type="project" value="UniProtKB-KW"/>
</dbReference>
<comment type="caution">
    <text evidence="10">The sequence shown here is derived from an EMBL/GenBank/DDBJ whole genome shotgun (WGS) entry which is preliminary data.</text>
</comment>
<evidence type="ECO:0000256" key="8">
    <source>
        <dbReference type="SAM" id="SignalP"/>
    </source>
</evidence>
<dbReference type="Pfam" id="PF13734">
    <property type="entry name" value="Inhibitor_I69"/>
    <property type="match status" value="1"/>
</dbReference>
<evidence type="ECO:0000256" key="1">
    <source>
        <dbReference type="ARBA" id="ARBA00009693"/>
    </source>
</evidence>
<dbReference type="InterPro" id="IPR000200">
    <property type="entry name" value="Peptidase_C10"/>
</dbReference>
<feature type="compositionally biased region" description="Pro residues" evidence="7">
    <location>
        <begin position="823"/>
        <end position="868"/>
    </location>
</feature>
<dbReference type="SUPFAM" id="SSF54001">
    <property type="entry name" value="Cysteine proteinases"/>
    <property type="match status" value="1"/>
</dbReference>
<evidence type="ECO:0000313" key="11">
    <source>
        <dbReference type="Proteomes" id="UP000070224"/>
    </source>
</evidence>
<evidence type="ECO:0000256" key="7">
    <source>
        <dbReference type="SAM" id="MobiDB-lite"/>
    </source>
</evidence>
<dbReference type="PRINTS" id="PR00797">
    <property type="entry name" value="STREPTOPAIN"/>
</dbReference>
<dbReference type="Pfam" id="PF01640">
    <property type="entry name" value="Peptidase_C10"/>
    <property type="match status" value="1"/>
</dbReference>
<comment type="similarity">
    <text evidence="1">Belongs to the peptidase C10 family.</text>
</comment>
<proteinExistence type="inferred from homology"/>
<dbReference type="GO" id="GO:0006508">
    <property type="term" value="P:proteolysis"/>
    <property type="evidence" value="ECO:0007669"/>
    <property type="project" value="UniProtKB-KW"/>
</dbReference>
<keyword evidence="4" id="KW-0378">Hydrolase</keyword>
<feature type="signal peptide" evidence="8">
    <location>
        <begin position="1"/>
        <end position="23"/>
    </location>
</feature>
<feature type="chain" id="PRO_5007462247" evidence="8">
    <location>
        <begin position="24"/>
        <end position="948"/>
    </location>
</feature>
<dbReference type="RefSeq" id="WP_060935276.1">
    <property type="nucleotide sequence ID" value="NZ_KQ960438.1"/>
</dbReference>